<evidence type="ECO:0000256" key="2">
    <source>
        <dbReference type="SAM" id="MobiDB-lite"/>
    </source>
</evidence>
<feature type="region of interest" description="Disordered" evidence="2">
    <location>
        <begin position="307"/>
        <end position="381"/>
    </location>
</feature>
<feature type="region of interest" description="Disordered" evidence="2">
    <location>
        <begin position="136"/>
        <end position="166"/>
    </location>
</feature>
<dbReference type="EMBL" id="JAEVHI010000001">
    <property type="protein sequence ID" value="KAG5304636.1"/>
    <property type="molecule type" value="Genomic_DNA"/>
</dbReference>
<feature type="domain" description="DUF155" evidence="4">
    <location>
        <begin position="397"/>
        <end position="581"/>
    </location>
</feature>
<feature type="compositionally biased region" description="Basic and acidic residues" evidence="2">
    <location>
        <begin position="198"/>
        <end position="218"/>
    </location>
</feature>
<feature type="compositionally biased region" description="Acidic residues" evidence="2">
    <location>
        <begin position="137"/>
        <end position="147"/>
    </location>
</feature>
<dbReference type="VEuPathDB" id="FungiDB:I7I52_03032"/>
<feature type="compositionally biased region" description="Polar residues" evidence="2">
    <location>
        <begin position="37"/>
        <end position="47"/>
    </location>
</feature>
<evidence type="ECO:0000256" key="3">
    <source>
        <dbReference type="SAM" id="Phobius"/>
    </source>
</evidence>
<evidence type="ECO:0000256" key="1">
    <source>
        <dbReference type="ARBA" id="ARBA00008306"/>
    </source>
</evidence>
<evidence type="ECO:0000313" key="5">
    <source>
        <dbReference type="EMBL" id="KAG5304636.1"/>
    </source>
</evidence>
<dbReference type="PANTHER" id="PTHR16255">
    <property type="entry name" value="REQUIRED FOR MEIOTIC NUCLEAR DIVISION PROTEIN 1 HOMOLOG"/>
    <property type="match status" value="1"/>
</dbReference>
<keyword evidence="3" id="KW-1133">Transmembrane helix</keyword>
<evidence type="ECO:0000259" key="4">
    <source>
        <dbReference type="Pfam" id="PF02582"/>
    </source>
</evidence>
<dbReference type="PANTHER" id="PTHR16255:SF4">
    <property type="entry name" value="SPORULATION PROTEIN RMD8"/>
    <property type="match status" value="1"/>
</dbReference>
<dbReference type="InterPro" id="IPR003734">
    <property type="entry name" value="DUF155"/>
</dbReference>
<proteinExistence type="inferred from homology"/>
<organism evidence="5 6">
    <name type="scientific">Ajellomyces capsulatus</name>
    <name type="common">Darling's disease fungus</name>
    <name type="synonym">Histoplasma capsulatum</name>
    <dbReference type="NCBI Taxonomy" id="5037"/>
    <lineage>
        <taxon>Eukaryota</taxon>
        <taxon>Fungi</taxon>
        <taxon>Dikarya</taxon>
        <taxon>Ascomycota</taxon>
        <taxon>Pezizomycotina</taxon>
        <taxon>Eurotiomycetes</taxon>
        <taxon>Eurotiomycetidae</taxon>
        <taxon>Onygenales</taxon>
        <taxon>Ajellomycetaceae</taxon>
        <taxon>Histoplasma</taxon>
    </lineage>
</organism>
<gene>
    <name evidence="5" type="primary">RMD8</name>
    <name evidence="5" type="ORF">I7I52_03032</name>
</gene>
<comment type="similarity">
    <text evidence="1">Belongs to the RMD1/sif2 family.</text>
</comment>
<feature type="compositionally biased region" description="Low complexity" evidence="2">
    <location>
        <begin position="1"/>
        <end position="10"/>
    </location>
</feature>
<feature type="transmembrane region" description="Helical" evidence="3">
    <location>
        <begin position="608"/>
        <end position="627"/>
    </location>
</feature>
<sequence length="672" mass="75078">MSSYQGISRSRSGKGKRERGPTVLVTDSRDSAYNPRPGNTQNTHSSRFITVDNVLQYTSDIPSMQQRHPPPGFRGRPRLRLGGPGALAGATASTDLGGSSGMDSRMRAVGRLAAVPHLPPRSTKTSEKLVLLPETVTEQDEGGEDEGFAGAVDEERGPRMRQPVSKGARRIIPNRQQMSRKTLGDFDQDNEASPLLAEEERLKRRRVPPERAKSYAERLPKAHRAQKLPRVTAYCTAQGYKISSTAAFVKEYHGARTKLYDDCLYTAYHLPLLPGKEGYRIRSSPILKSAGGKAVLDEEIERNERRDYHDEYYAEEDEHSVKATGFDDAGAEERTTQREGDDGERLSETNGVTTTNDEEQGQRSLPDSANKDGNTHNIPTTISAARIPPNALSFSEMFIFSYGVVVLWNFTEREEKDVLADLAFASSESGGAPIALATAPLPEEDFETEEFHFEYSDQISRPRVYNDMITLRSGDHMIKLAISHGIAQSTKLSFFEEVMARQMAEAKDVPRRLALTGHLGMKREEVFRILGKLFKSRVEVNLSSNMLDVPSFFWDSEPTLHPLYIAVREYLEIKRRIQVLNERCRVFLDLAEILSDSIADNQMSRQTWIIIVLIGISIIVTISEVILRFGMLSTRSSTTAQPSHMLQTAASLQGRPNIASVNKTHLKILPHM</sequence>
<dbReference type="OrthoDB" id="18302at2759"/>
<accession>A0A8H8D7N4</accession>
<reference evidence="5 6" key="1">
    <citation type="submission" date="2021-01" db="EMBL/GenBank/DDBJ databases">
        <title>Chromosome-level genome assembly of a human fungal pathogen reveals clustering of transcriptionally co-regulated genes.</title>
        <authorList>
            <person name="Voorhies M."/>
            <person name="Cohen S."/>
            <person name="Shea T.P."/>
            <person name="Petrus S."/>
            <person name="Munoz J.F."/>
            <person name="Poplawski S."/>
            <person name="Goldman W.E."/>
            <person name="Michael T."/>
            <person name="Cuomo C.A."/>
            <person name="Sil A."/>
            <person name="Beyhan S."/>
        </authorList>
    </citation>
    <scope>NUCLEOTIDE SEQUENCE [LARGE SCALE GENOMIC DNA]</scope>
    <source>
        <strain evidence="5 6">G184AR</strain>
    </source>
</reference>
<dbReference type="Pfam" id="PF02582">
    <property type="entry name" value="DUF155"/>
    <property type="match status" value="1"/>
</dbReference>
<dbReference type="AlphaFoldDB" id="A0A8H8D7N4"/>
<evidence type="ECO:0000313" key="6">
    <source>
        <dbReference type="Proteomes" id="UP000670092"/>
    </source>
</evidence>
<feature type="compositionally biased region" description="Basic and acidic residues" evidence="2">
    <location>
        <begin position="331"/>
        <end position="347"/>
    </location>
</feature>
<comment type="caution">
    <text evidence="5">The sequence shown here is derived from an EMBL/GenBank/DDBJ whole genome shotgun (WGS) entry which is preliminary data.</text>
</comment>
<keyword evidence="3" id="KW-0812">Transmembrane</keyword>
<feature type="region of interest" description="Disordered" evidence="2">
    <location>
        <begin position="1"/>
        <end position="47"/>
    </location>
</feature>
<dbReference type="GO" id="GO:0005739">
    <property type="term" value="C:mitochondrion"/>
    <property type="evidence" value="ECO:0007669"/>
    <property type="project" value="UniProtKB-ARBA"/>
</dbReference>
<dbReference type="Proteomes" id="UP000670092">
    <property type="component" value="Unassembled WGS sequence"/>
</dbReference>
<feature type="region of interest" description="Disordered" evidence="2">
    <location>
        <begin position="60"/>
        <end position="103"/>
    </location>
</feature>
<dbReference type="InterPro" id="IPR051624">
    <property type="entry name" value="RMD1/Sad1-interacting"/>
</dbReference>
<keyword evidence="3" id="KW-0472">Membrane</keyword>
<protein>
    <submittedName>
        <fullName evidence="5">YagE family protein</fullName>
    </submittedName>
</protein>
<name>A0A8H8D7N4_AJECA</name>
<feature type="region of interest" description="Disordered" evidence="2">
    <location>
        <begin position="179"/>
        <end position="218"/>
    </location>
</feature>